<dbReference type="EMBL" id="ML975149">
    <property type="protein sequence ID" value="KAF1817398.1"/>
    <property type="molecule type" value="Genomic_DNA"/>
</dbReference>
<reference evidence="2 4" key="1">
    <citation type="submission" date="2020-01" db="EMBL/GenBank/DDBJ databases">
        <authorList>
            <consortium name="DOE Joint Genome Institute"/>
            <person name="Haridas S."/>
            <person name="Albert R."/>
            <person name="Binder M."/>
            <person name="Bloem J."/>
            <person name="Labutti K."/>
            <person name="Salamov A."/>
            <person name="Andreopoulos B."/>
            <person name="Baker S.E."/>
            <person name="Barry K."/>
            <person name="Bills G."/>
            <person name="Bluhm B.H."/>
            <person name="Cannon C."/>
            <person name="Castanera R."/>
            <person name="Culley D.E."/>
            <person name="Daum C."/>
            <person name="Ezra D."/>
            <person name="Gonzalez J.B."/>
            <person name="Henrissat B."/>
            <person name="Kuo A."/>
            <person name="Liang C."/>
            <person name="Lipzen A."/>
            <person name="Lutzoni F."/>
            <person name="Magnuson J."/>
            <person name="Mondo S."/>
            <person name="Nolan M."/>
            <person name="Ohm R."/>
            <person name="Pangilinan J."/>
            <person name="Park H.-J."/>
            <person name="Ramirez L."/>
            <person name="Alfaro M."/>
            <person name="Sun H."/>
            <person name="Tritt A."/>
            <person name="Yoshinaga Y."/>
            <person name="Zwiers L.-H."/>
            <person name="Turgeon B.G."/>
            <person name="Goodwin S.B."/>
            <person name="Spatafora J.W."/>
            <person name="Crous P.W."/>
            <person name="Grigoriev I.V."/>
        </authorList>
    </citation>
    <scope>NUCLEOTIDE SEQUENCE</scope>
    <source>
        <strain evidence="2 4">CBS 781.70</strain>
    </source>
</reference>
<reference evidence="4" key="2">
    <citation type="submission" date="2020-04" db="EMBL/GenBank/DDBJ databases">
        <authorList>
            <consortium name="NCBI Genome Project"/>
        </authorList>
    </citation>
    <scope>NUCLEOTIDE SEQUENCE</scope>
    <source>
        <strain evidence="4">CBS 781.70</strain>
    </source>
</reference>
<gene>
    <name evidence="2 4" type="ORF">P152DRAFT_386683</name>
</gene>
<evidence type="ECO:0000313" key="3">
    <source>
        <dbReference type="Proteomes" id="UP000504638"/>
    </source>
</evidence>
<dbReference type="Proteomes" id="UP000504638">
    <property type="component" value="Unplaced"/>
</dbReference>
<sequence>MAPIRRYLRITKYSVLEVRVYLENPATAESWLLRRHDPALPRIIAAVQPLVLPKLREENERAKGKSKKKGVKDVIVQAGHLLTPTRTDDFEVSIFLTEHSSRHTLLTKQKNVGKKGKLQSNSSRLTEWVTRGPKEQPEQRLATEPDVVVLEEDDEGAGLGNIPDTPNVAEEAPAAAESPDNEGESASKKPSINTQYDGFSIYGRILCLVVKRRGQKAQEFGSSQQMLETWVSTQAAQETLVDDEDG</sequence>
<dbReference type="OrthoDB" id="5374757at2759"/>
<organism evidence="2">
    <name type="scientific">Eremomyces bilateralis CBS 781.70</name>
    <dbReference type="NCBI Taxonomy" id="1392243"/>
    <lineage>
        <taxon>Eukaryota</taxon>
        <taxon>Fungi</taxon>
        <taxon>Dikarya</taxon>
        <taxon>Ascomycota</taxon>
        <taxon>Pezizomycotina</taxon>
        <taxon>Dothideomycetes</taxon>
        <taxon>Dothideomycetes incertae sedis</taxon>
        <taxon>Eremomycetales</taxon>
        <taxon>Eremomycetaceae</taxon>
        <taxon>Eremomyces</taxon>
    </lineage>
</organism>
<name>A0A6G1GH51_9PEZI</name>
<accession>A0A6G1GH51</accession>
<dbReference type="RefSeq" id="XP_033539029.1">
    <property type="nucleotide sequence ID" value="XM_033675844.1"/>
</dbReference>
<reference evidence="4" key="3">
    <citation type="submission" date="2025-04" db="UniProtKB">
        <authorList>
            <consortium name="RefSeq"/>
        </authorList>
    </citation>
    <scope>IDENTIFICATION</scope>
    <source>
        <strain evidence="4">CBS 781.70</strain>
    </source>
</reference>
<feature type="region of interest" description="Disordered" evidence="1">
    <location>
        <begin position="108"/>
        <end position="193"/>
    </location>
</feature>
<dbReference type="PANTHER" id="PTHR40635">
    <property type="match status" value="1"/>
</dbReference>
<protein>
    <submittedName>
        <fullName evidence="2 4">Uncharacterized protein</fullName>
    </submittedName>
</protein>
<dbReference type="PANTHER" id="PTHR40635:SF1">
    <property type="match status" value="1"/>
</dbReference>
<dbReference type="GeneID" id="54416414"/>
<proteinExistence type="predicted"/>
<dbReference type="AlphaFoldDB" id="A0A6G1GH51"/>
<feature type="compositionally biased region" description="Basic and acidic residues" evidence="1">
    <location>
        <begin position="132"/>
        <end position="143"/>
    </location>
</feature>
<evidence type="ECO:0000256" key="1">
    <source>
        <dbReference type="SAM" id="MobiDB-lite"/>
    </source>
</evidence>
<keyword evidence="3" id="KW-1185">Reference proteome</keyword>
<evidence type="ECO:0000313" key="2">
    <source>
        <dbReference type="EMBL" id="KAF1817398.1"/>
    </source>
</evidence>
<evidence type="ECO:0000313" key="4">
    <source>
        <dbReference type="RefSeq" id="XP_033539029.1"/>
    </source>
</evidence>